<sequence>MVSRTSGCSARHKHELVSYIRTSRLHIGSRASREITTRERCSATRSDASSRTQAAAGLVSGHEFTLTQKIVVFPCNFLADHAFDIQ</sequence>
<evidence type="ECO:0000313" key="2">
    <source>
        <dbReference type="Proteomes" id="UP001627154"/>
    </source>
</evidence>
<dbReference type="Proteomes" id="UP001627154">
    <property type="component" value="Unassembled WGS sequence"/>
</dbReference>
<dbReference type="EMBL" id="JBJJXI010000053">
    <property type="protein sequence ID" value="KAL3400130.1"/>
    <property type="molecule type" value="Genomic_DNA"/>
</dbReference>
<reference evidence="1 2" key="1">
    <citation type="journal article" date="2024" name="bioRxiv">
        <title>A reference genome for Trichogramma kaykai: A tiny desert-dwelling parasitoid wasp with competing sex-ratio distorters.</title>
        <authorList>
            <person name="Culotta J."/>
            <person name="Lindsey A.R."/>
        </authorList>
    </citation>
    <scope>NUCLEOTIDE SEQUENCE [LARGE SCALE GENOMIC DNA]</scope>
    <source>
        <strain evidence="1 2">KSX58</strain>
    </source>
</reference>
<gene>
    <name evidence="1" type="ORF">TKK_006540</name>
</gene>
<comment type="caution">
    <text evidence="1">The sequence shown here is derived from an EMBL/GenBank/DDBJ whole genome shotgun (WGS) entry which is preliminary data.</text>
</comment>
<proteinExistence type="predicted"/>
<accession>A0ABD2X5F1</accession>
<name>A0ABD2X5F1_9HYME</name>
<evidence type="ECO:0000313" key="1">
    <source>
        <dbReference type="EMBL" id="KAL3400130.1"/>
    </source>
</evidence>
<keyword evidence="2" id="KW-1185">Reference proteome</keyword>
<protein>
    <submittedName>
        <fullName evidence="1">Uncharacterized protein</fullName>
    </submittedName>
</protein>
<organism evidence="1 2">
    <name type="scientific">Trichogramma kaykai</name>
    <dbReference type="NCBI Taxonomy" id="54128"/>
    <lineage>
        <taxon>Eukaryota</taxon>
        <taxon>Metazoa</taxon>
        <taxon>Ecdysozoa</taxon>
        <taxon>Arthropoda</taxon>
        <taxon>Hexapoda</taxon>
        <taxon>Insecta</taxon>
        <taxon>Pterygota</taxon>
        <taxon>Neoptera</taxon>
        <taxon>Endopterygota</taxon>
        <taxon>Hymenoptera</taxon>
        <taxon>Apocrita</taxon>
        <taxon>Proctotrupomorpha</taxon>
        <taxon>Chalcidoidea</taxon>
        <taxon>Trichogrammatidae</taxon>
        <taxon>Trichogramma</taxon>
    </lineage>
</organism>
<dbReference type="AlphaFoldDB" id="A0ABD2X5F1"/>